<keyword evidence="5" id="KW-1133">Transmembrane helix</keyword>
<organism evidence="7 8">
    <name type="scientific">Cinchona calisaya</name>
    <dbReference type="NCBI Taxonomy" id="153742"/>
    <lineage>
        <taxon>Eukaryota</taxon>
        <taxon>Viridiplantae</taxon>
        <taxon>Streptophyta</taxon>
        <taxon>Embryophyta</taxon>
        <taxon>Tracheophyta</taxon>
        <taxon>Spermatophyta</taxon>
        <taxon>Magnoliopsida</taxon>
        <taxon>eudicotyledons</taxon>
        <taxon>Gunneridae</taxon>
        <taxon>Pentapetalae</taxon>
        <taxon>asterids</taxon>
        <taxon>lamiids</taxon>
        <taxon>Gentianales</taxon>
        <taxon>Rubiaceae</taxon>
        <taxon>Cinchonoideae</taxon>
        <taxon>Cinchoneae</taxon>
        <taxon>Cinchona</taxon>
    </lineage>
</organism>
<keyword evidence="2" id="KW-0863">Zinc-finger</keyword>
<keyword evidence="8" id="KW-1185">Reference proteome</keyword>
<gene>
    <name evidence="7" type="ORF">ACH5RR_020708</name>
</gene>
<dbReference type="SMART" id="SM00744">
    <property type="entry name" value="RINGv"/>
    <property type="match status" value="1"/>
</dbReference>
<feature type="transmembrane region" description="Helical" evidence="5">
    <location>
        <begin position="241"/>
        <end position="259"/>
    </location>
</feature>
<evidence type="ECO:0000256" key="4">
    <source>
        <dbReference type="SAM" id="MobiDB-lite"/>
    </source>
</evidence>
<dbReference type="InterPro" id="IPR013083">
    <property type="entry name" value="Znf_RING/FYVE/PHD"/>
</dbReference>
<dbReference type="PANTHER" id="PTHR46214:SF18">
    <property type="entry name" value="RING-CH-TYPE DOMAIN-CONTAINING PROTEIN"/>
    <property type="match status" value="1"/>
</dbReference>
<feature type="compositionally biased region" description="Basic residues" evidence="4">
    <location>
        <begin position="32"/>
        <end position="44"/>
    </location>
</feature>
<dbReference type="Pfam" id="PF12906">
    <property type="entry name" value="RINGv"/>
    <property type="match status" value="1"/>
</dbReference>
<dbReference type="GO" id="GO:0008270">
    <property type="term" value="F:zinc ion binding"/>
    <property type="evidence" value="ECO:0007669"/>
    <property type="project" value="UniProtKB-KW"/>
</dbReference>
<protein>
    <recommendedName>
        <fullName evidence="6">RING-CH-type domain-containing protein</fullName>
    </recommendedName>
</protein>
<evidence type="ECO:0000256" key="3">
    <source>
        <dbReference type="ARBA" id="ARBA00022833"/>
    </source>
</evidence>
<dbReference type="SUPFAM" id="SSF57850">
    <property type="entry name" value="RING/U-box"/>
    <property type="match status" value="1"/>
</dbReference>
<keyword evidence="5" id="KW-0472">Membrane</keyword>
<keyword evidence="1" id="KW-0479">Metal-binding</keyword>
<keyword evidence="5" id="KW-0812">Transmembrane</keyword>
<dbReference type="Gene3D" id="3.30.40.10">
    <property type="entry name" value="Zinc/RING finger domain, C3HC4 (zinc finger)"/>
    <property type="match status" value="1"/>
</dbReference>
<reference evidence="7 8" key="1">
    <citation type="submission" date="2024-11" db="EMBL/GenBank/DDBJ databases">
        <title>A near-complete genome assembly of Cinchona calisaya.</title>
        <authorList>
            <person name="Lian D.C."/>
            <person name="Zhao X.W."/>
            <person name="Wei L."/>
        </authorList>
    </citation>
    <scope>NUCLEOTIDE SEQUENCE [LARGE SCALE GENOMIC DNA]</scope>
    <source>
        <tissue evidence="7">Nenye</tissue>
    </source>
</reference>
<evidence type="ECO:0000256" key="2">
    <source>
        <dbReference type="ARBA" id="ARBA00022771"/>
    </source>
</evidence>
<comment type="caution">
    <text evidence="7">The sequence shown here is derived from an EMBL/GenBank/DDBJ whole genome shotgun (WGS) entry which is preliminary data.</text>
</comment>
<dbReference type="CDD" id="cd16495">
    <property type="entry name" value="RING_CH-C4HC3_MARCH"/>
    <property type="match status" value="1"/>
</dbReference>
<dbReference type="EMBL" id="JBJUIK010000009">
    <property type="protein sequence ID" value="KAL3518119.1"/>
    <property type="molecule type" value="Genomic_DNA"/>
</dbReference>
<feature type="region of interest" description="Disordered" evidence="4">
    <location>
        <begin position="1"/>
        <end position="117"/>
    </location>
</feature>
<name>A0ABD2ZG81_9GENT</name>
<evidence type="ECO:0000313" key="8">
    <source>
        <dbReference type="Proteomes" id="UP001630127"/>
    </source>
</evidence>
<sequence length="265" mass="28720">MSAINAGPSRIDIESADNSAAAVPAAVGSSSSHRRRRRRRRRTRPPAAAASSETTTDGSFRFSDTEDDSRSLHSQPGGSYEECRSSTELEGVSAISDTKRHSSSRRGSCAFSDEEEEEMVDLESGELELKVHNRAKIKECRICHLKMSVAGSGNSGGDDRSNIIELGCSCKGDLGSAHKQCAETWFKIKGNTTCEICGASAINIAGEQATEVNNGTSIATAAPTAPVVFYESRNYCHGRRIMNFLLACMIFAFIISWLFHFKILP</sequence>
<keyword evidence="3" id="KW-0862">Zinc</keyword>
<proteinExistence type="predicted"/>
<accession>A0ABD2ZG81</accession>
<dbReference type="PROSITE" id="PS51292">
    <property type="entry name" value="ZF_RING_CH"/>
    <property type="match status" value="1"/>
</dbReference>
<dbReference type="Proteomes" id="UP001630127">
    <property type="component" value="Unassembled WGS sequence"/>
</dbReference>
<feature type="compositionally biased region" description="Low complexity" evidence="4">
    <location>
        <begin position="16"/>
        <end position="31"/>
    </location>
</feature>
<evidence type="ECO:0000313" key="7">
    <source>
        <dbReference type="EMBL" id="KAL3518119.1"/>
    </source>
</evidence>
<feature type="domain" description="RING-CH-type" evidence="6">
    <location>
        <begin position="132"/>
        <end position="204"/>
    </location>
</feature>
<evidence type="ECO:0000259" key="6">
    <source>
        <dbReference type="PROSITE" id="PS51292"/>
    </source>
</evidence>
<dbReference type="PANTHER" id="PTHR46214">
    <property type="entry name" value="ZINC FINGER, RING-CH-TYPE"/>
    <property type="match status" value="1"/>
</dbReference>
<dbReference type="AlphaFoldDB" id="A0ABD2ZG81"/>
<evidence type="ECO:0000256" key="1">
    <source>
        <dbReference type="ARBA" id="ARBA00022723"/>
    </source>
</evidence>
<evidence type="ECO:0000256" key="5">
    <source>
        <dbReference type="SAM" id="Phobius"/>
    </source>
</evidence>
<dbReference type="InterPro" id="IPR011016">
    <property type="entry name" value="Znf_RING-CH"/>
</dbReference>